<dbReference type="EMBL" id="MN739970">
    <property type="protein sequence ID" value="QHT80506.1"/>
    <property type="molecule type" value="Genomic_DNA"/>
</dbReference>
<dbReference type="Gene3D" id="3.30.420.10">
    <property type="entry name" value="Ribonuclease H-like superfamily/Ribonuclease H"/>
    <property type="match status" value="1"/>
</dbReference>
<feature type="domain" description="Mitochondrial resolvase Ydc2 catalytic" evidence="1">
    <location>
        <begin position="5"/>
        <end position="184"/>
    </location>
</feature>
<dbReference type="SUPFAM" id="SSF53098">
    <property type="entry name" value="Ribonuclease H-like"/>
    <property type="match status" value="1"/>
</dbReference>
<accession>A0A6C0HK64</accession>
<dbReference type="InterPro" id="IPR012337">
    <property type="entry name" value="RNaseH-like_sf"/>
</dbReference>
<dbReference type="Pfam" id="PF09159">
    <property type="entry name" value="Ydc2-catalyt"/>
    <property type="match status" value="1"/>
</dbReference>
<reference evidence="2" key="1">
    <citation type="journal article" date="2020" name="Nature">
        <title>Giant virus diversity and host interactions through global metagenomics.</title>
        <authorList>
            <person name="Schulz F."/>
            <person name="Roux S."/>
            <person name="Paez-Espino D."/>
            <person name="Jungbluth S."/>
            <person name="Walsh D.A."/>
            <person name="Denef V.J."/>
            <person name="McMahon K.D."/>
            <person name="Konstantinidis K.T."/>
            <person name="Eloe-Fadrosh E.A."/>
            <person name="Kyrpides N.C."/>
            <person name="Woyke T."/>
        </authorList>
    </citation>
    <scope>NUCLEOTIDE SEQUENCE</scope>
    <source>
        <strain evidence="2">GVMAG-M-3300023184-120</strain>
    </source>
</reference>
<name>A0A6C0HK64_9ZZZZ</name>
<sequence length="289" mass="33250">MSLLVSFDVGIKNMAYCAFEISANKEISLVDWSLFDLTLGENDSQHEPCKCNHFLKSKTLKICAKIAKYKKGDVFACESHAKMSKTLKLPTKLFSLPQLKKMPLVSLKALGAENMFVPTDKLNKEKYVLELYEYLQKQHWTSIETKKKTSASKIDLITIGKQLHECILKTPLFNRATHVIIENQISPIANRMKTIQGMLTQEFIMRNCPNVVYVSSSNKLNHFLTKEQMADKKNDYKAHKKDSVEICRNILATRFPEWSHILETHSNKKDDLADSFLQGLWFIETKINE</sequence>
<evidence type="ECO:0000259" key="1">
    <source>
        <dbReference type="Pfam" id="PF09159"/>
    </source>
</evidence>
<dbReference type="InterPro" id="IPR015242">
    <property type="entry name" value="Ydc2_cat"/>
</dbReference>
<evidence type="ECO:0000313" key="2">
    <source>
        <dbReference type="EMBL" id="QHT80506.1"/>
    </source>
</evidence>
<dbReference type="InterPro" id="IPR036397">
    <property type="entry name" value="RNaseH_sf"/>
</dbReference>
<organism evidence="2">
    <name type="scientific">viral metagenome</name>
    <dbReference type="NCBI Taxonomy" id="1070528"/>
    <lineage>
        <taxon>unclassified sequences</taxon>
        <taxon>metagenomes</taxon>
        <taxon>organismal metagenomes</taxon>
    </lineage>
</organism>
<protein>
    <recommendedName>
        <fullName evidence="1">Mitochondrial resolvase Ydc2 catalytic domain-containing protein</fullName>
    </recommendedName>
</protein>
<proteinExistence type="predicted"/>
<dbReference type="AlphaFoldDB" id="A0A6C0HK64"/>
<dbReference type="GO" id="GO:0003676">
    <property type="term" value="F:nucleic acid binding"/>
    <property type="evidence" value="ECO:0007669"/>
    <property type="project" value="InterPro"/>
</dbReference>